<evidence type="ECO:0000313" key="3">
    <source>
        <dbReference type="Proteomes" id="UP000634668"/>
    </source>
</evidence>
<organism evidence="2 3">
    <name type="scientific">Arenibacter certesii</name>
    <dbReference type="NCBI Taxonomy" id="228955"/>
    <lineage>
        <taxon>Bacteria</taxon>
        <taxon>Pseudomonadati</taxon>
        <taxon>Bacteroidota</taxon>
        <taxon>Flavobacteriia</taxon>
        <taxon>Flavobacteriales</taxon>
        <taxon>Flavobacteriaceae</taxon>
        <taxon>Arenibacter</taxon>
    </lineage>
</organism>
<sequence length="272" mass="32321">MTDFELFEPNNWLELQAFLFKEKDEKIDRYRSSYAYRGVYNAQFGLETSLQRLGRIPSKVEGTMIRNFKKYSPINTLIDDYNNLWNWISLGQHHGLPTRLIDWTHSPNVALHFLTEDMSTYNMDGAIWMVNYVALREYLPEELKTPILGKDMFYFSSMELKQNIGNSLEELYDFSSRNTNTMIFFEPPSLDDRIINQFALFSFMLDPDSSPLEWLKNHPQYLKKVIIPAELKWEIRDKLDQANITERIIYPGLEGISRWLKRWYSDKNNINP</sequence>
<gene>
    <name evidence="2" type="ORF">GCM10007383_06180</name>
</gene>
<comment type="caution">
    <text evidence="2">The sequence shown here is derived from an EMBL/GenBank/DDBJ whole genome shotgun (WGS) entry which is preliminary data.</text>
</comment>
<reference evidence="2" key="2">
    <citation type="submission" date="2020-09" db="EMBL/GenBank/DDBJ databases">
        <authorList>
            <person name="Sun Q."/>
            <person name="Kim S."/>
        </authorList>
    </citation>
    <scope>NUCLEOTIDE SEQUENCE</scope>
    <source>
        <strain evidence="2">KCTC 12113</strain>
    </source>
</reference>
<dbReference type="InterPro" id="IPR014966">
    <property type="entry name" value="FRG-dom"/>
</dbReference>
<proteinExistence type="predicted"/>
<dbReference type="SMART" id="SM00901">
    <property type="entry name" value="FRG"/>
    <property type="match status" value="1"/>
</dbReference>
<dbReference type="Pfam" id="PF08867">
    <property type="entry name" value="FRG"/>
    <property type="match status" value="1"/>
</dbReference>
<accession>A0A918INS7</accession>
<name>A0A918INS7_9FLAO</name>
<evidence type="ECO:0000313" key="2">
    <source>
        <dbReference type="EMBL" id="GGW24461.1"/>
    </source>
</evidence>
<dbReference type="RefSeq" id="WP_026811809.1">
    <property type="nucleotide sequence ID" value="NZ_BMWP01000003.1"/>
</dbReference>
<keyword evidence="3" id="KW-1185">Reference proteome</keyword>
<evidence type="ECO:0000259" key="1">
    <source>
        <dbReference type="SMART" id="SM00901"/>
    </source>
</evidence>
<dbReference type="EMBL" id="BMWP01000003">
    <property type="protein sequence ID" value="GGW24461.1"/>
    <property type="molecule type" value="Genomic_DNA"/>
</dbReference>
<protein>
    <recommendedName>
        <fullName evidence="1">FRG domain-containing protein</fullName>
    </recommendedName>
</protein>
<dbReference type="Proteomes" id="UP000634668">
    <property type="component" value="Unassembled WGS sequence"/>
</dbReference>
<feature type="domain" description="FRG" evidence="1">
    <location>
        <begin position="30"/>
        <end position="128"/>
    </location>
</feature>
<dbReference type="AlphaFoldDB" id="A0A918INS7"/>
<reference evidence="2" key="1">
    <citation type="journal article" date="2014" name="Int. J. Syst. Evol. Microbiol.">
        <title>Complete genome sequence of Corynebacterium casei LMG S-19264T (=DSM 44701T), isolated from a smear-ripened cheese.</title>
        <authorList>
            <consortium name="US DOE Joint Genome Institute (JGI-PGF)"/>
            <person name="Walter F."/>
            <person name="Albersmeier A."/>
            <person name="Kalinowski J."/>
            <person name="Ruckert C."/>
        </authorList>
    </citation>
    <scope>NUCLEOTIDE SEQUENCE</scope>
    <source>
        <strain evidence="2">KCTC 12113</strain>
    </source>
</reference>